<dbReference type="Proteomes" id="UP000002009">
    <property type="component" value="Chromosome 9"/>
</dbReference>
<sequence>MPGNLTVTSIALGSSHTCAVLADASLWCWGWNIYGQLGDETYDDSHTPTAVKTLGPGTTSSVACGSDFTCAILKGVGSVKCWGTTRTSTGTSTVPTSTVPIALDIGSGRTALNITTGHSHACVLLDDRSVKCWGDNTEGQVGNGGPNVISTPTAIDVGGAGVVSNITAGGFSTCAIRVGGTVMCWGDNDSGQLGIDAIDQQEHTDKADRIVPTESAASDLVTQISMGSAGTACAVLKNGKADCWGAYISEGPYGTNWNQQGSGVRRRLLQNFALVEIQYSEHGKAVSVSVGSGHACVVLEDESIWCWGRDDAGQVGDGPGSQTGNGYHPRMVTCGTNKYAGSTSCTSCPSGKVNPAGDAVYGSYAGTCKLPPSPAPVPQSERECGSVAPTSYSLLTDSCAACFAGFYTSNSSVYYDCGTSWIYYFSPKYVTFDGSQPTWNGGAYLHHNYGRSDSAGSWLYQSSWMYAASATFKGFDCTTGDLSGGLTPSSFAAIGAAAIGFHSCGEEGSCRDEGESREDPRRYAHRRHERKAEEEGQAPRRRGNQREEGEEDVRQADSR</sequence>
<dbReference type="InterPro" id="IPR058923">
    <property type="entry name" value="RCC1-like_dom"/>
</dbReference>
<dbReference type="InParanoid" id="C1EBY5"/>
<organism evidence="6 7">
    <name type="scientific">Micromonas commoda (strain RCC299 / NOUM17 / CCMP2709)</name>
    <name type="common">Picoplanktonic green alga</name>
    <dbReference type="NCBI Taxonomy" id="296587"/>
    <lineage>
        <taxon>Eukaryota</taxon>
        <taxon>Viridiplantae</taxon>
        <taxon>Chlorophyta</taxon>
        <taxon>Mamiellophyceae</taxon>
        <taxon>Mamiellales</taxon>
        <taxon>Mamiellaceae</taxon>
        <taxon>Micromonas</taxon>
    </lineage>
</organism>
<evidence type="ECO:0000256" key="1">
    <source>
        <dbReference type="ARBA" id="ARBA00022658"/>
    </source>
</evidence>
<dbReference type="STRING" id="296587.C1EBY5"/>
<proteinExistence type="predicted"/>
<dbReference type="Pfam" id="PF25390">
    <property type="entry name" value="WD40_RLD"/>
    <property type="match status" value="1"/>
</dbReference>
<feature type="repeat" description="RCC1" evidence="3">
    <location>
        <begin position="24"/>
        <end position="75"/>
    </location>
</feature>
<dbReference type="GeneID" id="8246104"/>
<dbReference type="InterPro" id="IPR000408">
    <property type="entry name" value="Reg_chr_condens"/>
</dbReference>
<dbReference type="AlphaFoldDB" id="C1EBY5"/>
<feature type="compositionally biased region" description="Basic and acidic residues" evidence="4">
    <location>
        <begin position="506"/>
        <end position="522"/>
    </location>
</feature>
<dbReference type="RefSeq" id="XP_002504543.1">
    <property type="nucleotide sequence ID" value="XM_002504497.1"/>
</dbReference>
<dbReference type="OrthoDB" id="538768at2759"/>
<dbReference type="PANTHER" id="PTHR45982">
    <property type="entry name" value="REGULATOR OF CHROMOSOME CONDENSATION"/>
    <property type="match status" value="1"/>
</dbReference>
<evidence type="ECO:0000256" key="2">
    <source>
        <dbReference type="ARBA" id="ARBA00022737"/>
    </source>
</evidence>
<feature type="domain" description="RCC1-like" evidence="5">
    <location>
        <begin position="5"/>
        <end position="333"/>
    </location>
</feature>
<dbReference type="GO" id="GO:0005737">
    <property type="term" value="C:cytoplasm"/>
    <property type="evidence" value="ECO:0007669"/>
    <property type="project" value="TreeGrafter"/>
</dbReference>
<feature type="compositionally biased region" description="Basic and acidic residues" evidence="4">
    <location>
        <begin position="530"/>
        <end position="559"/>
    </location>
</feature>
<feature type="region of interest" description="Disordered" evidence="4">
    <location>
        <begin position="506"/>
        <end position="559"/>
    </location>
</feature>
<dbReference type="PROSITE" id="PS50012">
    <property type="entry name" value="RCC1_3"/>
    <property type="match status" value="3"/>
</dbReference>
<keyword evidence="2" id="KW-0677">Repeat</keyword>
<dbReference type="KEGG" id="mis:MICPUN_50521"/>
<dbReference type="SUPFAM" id="SSF50985">
    <property type="entry name" value="RCC1/BLIP-II"/>
    <property type="match status" value="2"/>
</dbReference>
<dbReference type="InterPro" id="IPR051553">
    <property type="entry name" value="Ran_GTPase-activating"/>
</dbReference>
<evidence type="ECO:0000259" key="5">
    <source>
        <dbReference type="Pfam" id="PF25390"/>
    </source>
</evidence>
<dbReference type="PRINTS" id="PR00633">
    <property type="entry name" value="RCCNDNSATION"/>
</dbReference>
<dbReference type="EMBL" id="CP001329">
    <property type="protein sequence ID" value="ACO65801.1"/>
    <property type="molecule type" value="Genomic_DNA"/>
</dbReference>
<protein>
    <recommendedName>
        <fullName evidence="5">RCC1-like domain-containing protein</fullName>
    </recommendedName>
</protein>
<keyword evidence="1" id="KW-0344">Guanine-nucleotide releasing factor</keyword>
<reference evidence="6 7" key="1">
    <citation type="journal article" date="2009" name="Science">
        <title>Green evolution and dynamic adaptations revealed by genomes of the marine picoeukaryotes Micromonas.</title>
        <authorList>
            <person name="Worden A.Z."/>
            <person name="Lee J.H."/>
            <person name="Mock T."/>
            <person name="Rouze P."/>
            <person name="Simmons M.P."/>
            <person name="Aerts A.L."/>
            <person name="Allen A.E."/>
            <person name="Cuvelier M.L."/>
            <person name="Derelle E."/>
            <person name="Everett M.V."/>
            <person name="Foulon E."/>
            <person name="Grimwood J."/>
            <person name="Gundlach H."/>
            <person name="Henrissat B."/>
            <person name="Napoli C."/>
            <person name="McDonald S.M."/>
            <person name="Parker M.S."/>
            <person name="Rombauts S."/>
            <person name="Salamov A."/>
            <person name="Von Dassow P."/>
            <person name="Badger J.H."/>
            <person name="Coutinho P.M."/>
            <person name="Demir E."/>
            <person name="Dubchak I."/>
            <person name="Gentemann C."/>
            <person name="Eikrem W."/>
            <person name="Gready J.E."/>
            <person name="John U."/>
            <person name="Lanier W."/>
            <person name="Lindquist E.A."/>
            <person name="Lucas S."/>
            <person name="Mayer K.F."/>
            <person name="Moreau H."/>
            <person name="Not F."/>
            <person name="Otillar R."/>
            <person name="Panaud O."/>
            <person name="Pangilinan J."/>
            <person name="Paulsen I."/>
            <person name="Piegu B."/>
            <person name="Poliakov A."/>
            <person name="Robbens S."/>
            <person name="Schmutz J."/>
            <person name="Toulza E."/>
            <person name="Wyss T."/>
            <person name="Zelensky A."/>
            <person name="Zhou K."/>
            <person name="Armbrust E.V."/>
            <person name="Bhattacharya D."/>
            <person name="Goodenough U.W."/>
            <person name="Van de Peer Y."/>
            <person name="Grigoriev I.V."/>
        </authorList>
    </citation>
    <scope>NUCLEOTIDE SEQUENCE [LARGE SCALE GENOMIC DNA]</scope>
    <source>
        <strain evidence="7">RCC299 / NOUM17</strain>
    </source>
</reference>
<evidence type="ECO:0000313" key="6">
    <source>
        <dbReference type="EMBL" id="ACO65801.1"/>
    </source>
</evidence>
<dbReference type="InterPro" id="IPR009091">
    <property type="entry name" value="RCC1/BLIP-II"/>
</dbReference>
<dbReference type="eggNOG" id="KOG1426">
    <property type="taxonomic scope" value="Eukaryota"/>
</dbReference>
<name>C1EBY5_MICCC</name>
<evidence type="ECO:0000256" key="4">
    <source>
        <dbReference type="SAM" id="MobiDB-lite"/>
    </source>
</evidence>
<feature type="repeat" description="RCC1" evidence="3">
    <location>
        <begin position="180"/>
        <end position="237"/>
    </location>
</feature>
<dbReference type="PANTHER" id="PTHR45982:SF1">
    <property type="entry name" value="REGULATOR OF CHROMOSOME CONDENSATION"/>
    <property type="match status" value="1"/>
</dbReference>
<keyword evidence="7" id="KW-1185">Reference proteome</keyword>
<accession>C1EBY5</accession>
<gene>
    <name evidence="6" type="ORF">MICPUN_50521</name>
</gene>
<feature type="repeat" description="RCC1" evidence="3">
    <location>
        <begin position="128"/>
        <end position="179"/>
    </location>
</feature>
<dbReference type="Gene3D" id="2.130.10.30">
    <property type="entry name" value="Regulator of chromosome condensation 1/beta-lactamase-inhibitor protein II"/>
    <property type="match status" value="2"/>
</dbReference>
<evidence type="ECO:0000256" key="3">
    <source>
        <dbReference type="PROSITE-ProRule" id="PRU00235"/>
    </source>
</evidence>
<dbReference type="GO" id="GO:0005085">
    <property type="term" value="F:guanyl-nucleotide exchange factor activity"/>
    <property type="evidence" value="ECO:0007669"/>
    <property type="project" value="TreeGrafter"/>
</dbReference>
<evidence type="ECO:0000313" key="7">
    <source>
        <dbReference type="Proteomes" id="UP000002009"/>
    </source>
</evidence>